<organism evidence="2 3">
    <name type="scientific">Paractinoplanes rishiriensis</name>
    <dbReference type="NCBI Taxonomy" id="1050105"/>
    <lineage>
        <taxon>Bacteria</taxon>
        <taxon>Bacillati</taxon>
        <taxon>Actinomycetota</taxon>
        <taxon>Actinomycetes</taxon>
        <taxon>Micromonosporales</taxon>
        <taxon>Micromonosporaceae</taxon>
        <taxon>Paractinoplanes</taxon>
    </lineage>
</organism>
<dbReference type="Proteomes" id="UP000636960">
    <property type="component" value="Unassembled WGS sequence"/>
</dbReference>
<evidence type="ECO:0000313" key="3">
    <source>
        <dbReference type="Proteomes" id="UP000636960"/>
    </source>
</evidence>
<feature type="transmembrane region" description="Helical" evidence="1">
    <location>
        <begin position="32"/>
        <end position="54"/>
    </location>
</feature>
<dbReference type="AlphaFoldDB" id="A0A919MPY4"/>
<sequence length="89" mass="10180">MTRPWWQWLLGWLAFAAFLATLVFYVSSGLVAPAWAIGVLLLVWLVLLVAAITMMRRRKPLWVLVIPVLAFLIWWAALTAGEKWLGWTA</sequence>
<proteinExistence type="predicted"/>
<keyword evidence="1" id="KW-0472">Membrane</keyword>
<comment type="caution">
    <text evidence="2">The sequence shown here is derived from an EMBL/GenBank/DDBJ whole genome shotgun (WGS) entry which is preliminary data.</text>
</comment>
<keyword evidence="1" id="KW-1133">Transmembrane helix</keyword>
<name>A0A919MPY4_9ACTN</name>
<dbReference type="RefSeq" id="WP_203781867.1">
    <property type="nucleotide sequence ID" value="NZ_BOMV01000034.1"/>
</dbReference>
<accession>A0A919MPY4</accession>
<dbReference type="EMBL" id="BOMV01000034">
    <property type="protein sequence ID" value="GIE95571.1"/>
    <property type="molecule type" value="Genomic_DNA"/>
</dbReference>
<evidence type="ECO:0000313" key="2">
    <source>
        <dbReference type="EMBL" id="GIE95571.1"/>
    </source>
</evidence>
<reference evidence="2" key="1">
    <citation type="submission" date="2021-01" db="EMBL/GenBank/DDBJ databases">
        <title>Whole genome shotgun sequence of Actinoplanes rishiriensis NBRC 108556.</title>
        <authorList>
            <person name="Komaki H."/>
            <person name="Tamura T."/>
        </authorList>
    </citation>
    <scope>NUCLEOTIDE SEQUENCE</scope>
    <source>
        <strain evidence="2">NBRC 108556</strain>
    </source>
</reference>
<gene>
    <name evidence="2" type="ORF">Ari01nite_30360</name>
</gene>
<feature type="transmembrane region" description="Helical" evidence="1">
    <location>
        <begin position="7"/>
        <end position="26"/>
    </location>
</feature>
<feature type="transmembrane region" description="Helical" evidence="1">
    <location>
        <begin position="61"/>
        <end position="78"/>
    </location>
</feature>
<keyword evidence="1" id="KW-0812">Transmembrane</keyword>
<keyword evidence="3" id="KW-1185">Reference proteome</keyword>
<protein>
    <submittedName>
        <fullName evidence="2">Uncharacterized protein</fullName>
    </submittedName>
</protein>
<evidence type="ECO:0000256" key="1">
    <source>
        <dbReference type="SAM" id="Phobius"/>
    </source>
</evidence>